<reference evidence="3" key="1">
    <citation type="journal article" date="2013" name="Science">
        <title>Comparative analysis of bat genomes provides insight into the evolution of flight and immunity.</title>
        <authorList>
            <person name="Zhang G."/>
            <person name="Cowled C."/>
            <person name="Shi Z."/>
            <person name="Huang Z."/>
            <person name="Bishop-Lilly K.A."/>
            <person name="Fang X."/>
            <person name="Wynne J.W."/>
            <person name="Xiong Z."/>
            <person name="Baker M.L."/>
            <person name="Zhao W."/>
            <person name="Tachedjian M."/>
            <person name="Zhu Y."/>
            <person name="Zhou P."/>
            <person name="Jiang X."/>
            <person name="Ng J."/>
            <person name="Yang L."/>
            <person name="Wu L."/>
            <person name="Xiao J."/>
            <person name="Feng Y."/>
            <person name="Chen Y."/>
            <person name="Sun X."/>
            <person name="Zhang Y."/>
            <person name="Marsh G.A."/>
            <person name="Crameri G."/>
            <person name="Broder C.C."/>
            <person name="Frey K.G."/>
            <person name="Wang L.F."/>
            <person name="Wang J."/>
        </authorList>
    </citation>
    <scope>NUCLEOTIDE SEQUENCE [LARGE SCALE GENOMIC DNA]</scope>
</reference>
<gene>
    <name evidence="2" type="ORF">PAL_GLEAN10023095</name>
</gene>
<feature type="compositionally biased region" description="Polar residues" evidence="1">
    <location>
        <begin position="22"/>
        <end position="35"/>
    </location>
</feature>
<organism evidence="2 3">
    <name type="scientific">Pteropus alecto</name>
    <name type="common">Black flying fox</name>
    <dbReference type="NCBI Taxonomy" id="9402"/>
    <lineage>
        <taxon>Eukaryota</taxon>
        <taxon>Metazoa</taxon>
        <taxon>Chordata</taxon>
        <taxon>Craniata</taxon>
        <taxon>Vertebrata</taxon>
        <taxon>Euteleostomi</taxon>
        <taxon>Mammalia</taxon>
        <taxon>Eutheria</taxon>
        <taxon>Laurasiatheria</taxon>
        <taxon>Chiroptera</taxon>
        <taxon>Yinpterochiroptera</taxon>
        <taxon>Pteropodoidea</taxon>
        <taxon>Pteropodidae</taxon>
        <taxon>Pteropodinae</taxon>
        <taxon>Pteropus</taxon>
    </lineage>
</organism>
<dbReference type="InterPro" id="IPR032736">
    <property type="entry name" value="Hinderin"/>
</dbReference>
<feature type="compositionally biased region" description="Polar residues" evidence="1">
    <location>
        <begin position="98"/>
        <end position="119"/>
    </location>
</feature>
<dbReference type="Proteomes" id="UP000010552">
    <property type="component" value="Unassembled WGS sequence"/>
</dbReference>
<feature type="region of interest" description="Disordered" evidence="1">
    <location>
        <begin position="137"/>
        <end position="160"/>
    </location>
</feature>
<accession>L5K1S0</accession>
<dbReference type="EMBL" id="KB031041">
    <property type="protein sequence ID" value="ELK05649.1"/>
    <property type="molecule type" value="Genomic_DNA"/>
</dbReference>
<name>L5K1S0_PTEAL</name>
<dbReference type="AlphaFoldDB" id="L5K1S0"/>
<dbReference type="STRING" id="9402.L5K1S0"/>
<dbReference type="PANTHER" id="PTHR28375:SF1">
    <property type="entry name" value="PROTEIN HINDERIN"/>
    <property type="match status" value="1"/>
</dbReference>
<evidence type="ECO:0000313" key="2">
    <source>
        <dbReference type="EMBL" id="ELK05649.1"/>
    </source>
</evidence>
<dbReference type="InParanoid" id="L5K1S0"/>
<feature type="region of interest" description="Disordered" evidence="1">
    <location>
        <begin position="1"/>
        <end position="119"/>
    </location>
</feature>
<evidence type="ECO:0000313" key="3">
    <source>
        <dbReference type="Proteomes" id="UP000010552"/>
    </source>
</evidence>
<sequence>MDHTPGAPGPPSAPGGDRPRLQRSSSNGNIHSLSKSKCDGWLLGTSSSIKKYQESTNSGENRREKKTVGFQSHMEDDTLWTCQKEETGAMTEVRKDASTSPMTTGSQKELVSTTTSSFQHNTSRYETSLLDLVQSLSPKSAPKPQPHPSRETGAWNHSTCQLSPLKLTRNKMGAGRTPEDLEENQILEDIFFI</sequence>
<feature type="compositionally biased region" description="Polar residues" evidence="1">
    <location>
        <begin position="44"/>
        <end position="59"/>
    </location>
</feature>
<dbReference type="PANTHER" id="PTHR28375">
    <property type="entry name" value="PROTEIN HINDERIN"/>
    <property type="match status" value="1"/>
</dbReference>
<protein>
    <recommendedName>
        <fullName evidence="4">Protein hinderin</fullName>
    </recommendedName>
</protein>
<proteinExistence type="predicted"/>
<feature type="compositionally biased region" description="Basic and acidic residues" evidence="1">
    <location>
        <begin position="83"/>
        <end position="97"/>
    </location>
</feature>
<evidence type="ECO:0000256" key="1">
    <source>
        <dbReference type="SAM" id="MobiDB-lite"/>
    </source>
</evidence>
<evidence type="ECO:0008006" key="4">
    <source>
        <dbReference type="Google" id="ProtNLM"/>
    </source>
</evidence>
<keyword evidence="3" id="KW-1185">Reference proteome</keyword>